<organism evidence="1 2">
    <name type="scientific">Rhizosaccharibacter radicis</name>
    <dbReference type="NCBI Taxonomy" id="2782605"/>
    <lineage>
        <taxon>Bacteria</taxon>
        <taxon>Pseudomonadati</taxon>
        <taxon>Pseudomonadota</taxon>
        <taxon>Alphaproteobacteria</taxon>
        <taxon>Acetobacterales</taxon>
        <taxon>Acetobacteraceae</taxon>
        <taxon>Rhizosaccharibacter</taxon>
    </lineage>
</organism>
<accession>A0ABT1W0V2</accession>
<dbReference type="RefSeq" id="WP_422920350.1">
    <property type="nucleotide sequence ID" value="NZ_JAMZEJ010000007.1"/>
</dbReference>
<name>A0ABT1W0V2_9PROT</name>
<protein>
    <submittedName>
        <fullName evidence="1">Uncharacterized protein</fullName>
    </submittedName>
</protein>
<dbReference type="Proteomes" id="UP001524547">
    <property type="component" value="Unassembled WGS sequence"/>
</dbReference>
<evidence type="ECO:0000313" key="2">
    <source>
        <dbReference type="Proteomes" id="UP001524547"/>
    </source>
</evidence>
<sequence>MSEPLAATGREPPADEVDAASAVLEAIRPAAMADGDWRALVRDALRAAAAARLDDQIVANDTDA</sequence>
<proteinExistence type="predicted"/>
<comment type="caution">
    <text evidence="1">The sequence shown here is derived from an EMBL/GenBank/DDBJ whole genome shotgun (WGS) entry which is preliminary data.</text>
</comment>
<dbReference type="EMBL" id="JAMZEJ010000007">
    <property type="protein sequence ID" value="MCQ8241604.1"/>
    <property type="molecule type" value="Genomic_DNA"/>
</dbReference>
<reference evidence="1 2" key="1">
    <citation type="submission" date="2022-06" db="EMBL/GenBank/DDBJ databases">
        <title>Rhizosaccharibacter gen. nov. sp. nov. KSS12, endophytic bacteria isolated from sugarcane.</title>
        <authorList>
            <person name="Pitiwittayakul N."/>
        </authorList>
    </citation>
    <scope>NUCLEOTIDE SEQUENCE [LARGE SCALE GENOMIC DNA]</scope>
    <source>
        <strain evidence="1 2">KSS12</strain>
    </source>
</reference>
<evidence type="ECO:0000313" key="1">
    <source>
        <dbReference type="EMBL" id="MCQ8241604.1"/>
    </source>
</evidence>
<keyword evidence="2" id="KW-1185">Reference proteome</keyword>
<gene>
    <name evidence="1" type="ORF">NFI88_12225</name>
</gene>